<dbReference type="Proteomes" id="UP000198897">
    <property type="component" value="Unassembled WGS sequence"/>
</dbReference>
<proteinExistence type="predicted"/>
<name>A0A1I2JFV0_9BACI</name>
<dbReference type="Pfam" id="PF04816">
    <property type="entry name" value="TrmK"/>
    <property type="match status" value="1"/>
</dbReference>
<sequence length="234" mass="26488">MNVNQLSKRLTNIAQNLPRGAYFADIGSDHAYLPCYVCLNDPSAQAIAGEVNHGPYTSAWKEVKNHGLEGRIDVRLGNGLQVLNDNEVRQVVIAGMGGPLIRDILESGKEKLSETERIIAQPNIDARSIRQWFFQNGYDLVDELILEENGHIYEILVGDRGEPAASYDSSHLEKQLWLGPHLLKKSERVFHTKCKSELEKKEYVLSQVKQATVVNEDKIIQLKQEISWLREVLE</sequence>
<keyword evidence="1" id="KW-0489">Methyltransferase</keyword>
<dbReference type="GO" id="GO:0160105">
    <property type="term" value="F:tRNA (adenine(22)-N1)-methyltransferase activity"/>
    <property type="evidence" value="ECO:0007669"/>
    <property type="project" value="InterPro"/>
</dbReference>
<accession>A0A1I2JFV0</accession>
<dbReference type="AlphaFoldDB" id="A0A1I2JFV0"/>
<dbReference type="GO" id="GO:0032259">
    <property type="term" value="P:methylation"/>
    <property type="evidence" value="ECO:0007669"/>
    <property type="project" value="UniProtKB-KW"/>
</dbReference>
<keyword evidence="2" id="KW-1185">Reference proteome</keyword>
<keyword evidence="1" id="KW-0808">Transferase</keyword>
<reference evidence="2" key="1">
    <citation type="submission" date="2016-10" db="EMBL/GenBank/DDBJ databases">
        <authorList>
            <person name="Varghese N."/>
            <person name="Submissions S."/>
        </authorList>
    </citation>
    <scope>NUCLEOTIDE SEQUENCE [LARGE SCALE GENOMIC DNA]</scope>
    <source>
        <strain evidence="2">FP5</strain>
    </source>
</reference>
<dbReference type="SUPFAM" id="SSF53335">
    <property type="entry name" value="S-adenosyl-L-methionine-dependent methyltransferases"/>
    <property type="match status" value="1"/>
</dbReference>
<dbReference type="PANTHER" id="PTHR38451">
    <property type="entry name" value="TRNA (ADENINE(22)-N(1))-METHYLTRANSFERASE"/>
    <property type="match status" value="1"/>
</dbReference>
<evidence type="ECO:0000313" key="2">
    <source>
        <dbReference type="Proteomes" id="UP000198897"/>
    </source>
</evidence>
<gene>
    <name evidence="1" type="ORF">SAMN05216353_101130</name>
</gene>
<dbReference type="PANTHER" id="PTHR38451:SF1">
    <property type="entry name" value="TRNA (ADENINE(22)-N(1))-METHYLTRANSFERASE"/>
    <property type="match status" value="1"/>
</dbReference>
<dbReference type="InterPro" id="IPR029063">
    <property type="entry name" value="SAM-dependent_MTases_sf"/>
</dbReference>
<dbReference type="RefSeq" id="WP_089749122.1">
    <property type="nucleotide sequence ID" value="NZ_FOOG01000001.1"/>
</dbReference>
<evidence type="ECO:0000313" key="1">
    <source>
        <dbReference type="EMBL" id="SFF53712.1"/>
    </source>
</evidence>
<dbReference type="Gene3D" id="1.10.287.1890">
    <property type="match status" value="1"/>
</dbReference>
<organism evidence="1 2">
    <name type="scientific">Halobacillus alkaliphilus</name>
    <dbReference type="NCBI Taxonomy" id="396056"/>
    <lineage>
        <taxon>Bacteria</taxon>
        <taxon>Bacillati</taxon>
        <taxon>Bacillota</taxon>
        <taxon>Bacilli</taxon>
        <taxon>Bacillales</taxon>
        <taxon>Bacillaceae</taxon>
        <taxon>Halobacillus</taxon>
    </lineage>
</organism>
<dbReference type="InterPro" id="IPR006901">
    <property type="entry name" value="TrmK"/>
</dbReference>
<dbReference type="Gene3D" id="3.40.50.150">
    <property type="entry name" value="Vaccinia Virus protein VP39"/>
    <property type="match status" value="1"/>
</dbReference>
<dbReference type="EMBL" id="FOOG01000001">
    <property type="protein sequence ID" value="SFF53712.1"/>
    <property type="molecule type" value="Genomic_DNA"/>
</dbReference>
<dbReference type="OrthoDB" id="5881184at2"/>
<protein>
    <submittedName>
        <fullName evidence="1">tRNA (Adenine22-N1)-methyltransferase</fullName>
    </submittedName>
</protein>
<dbReference type="PIRSF" id="PIRSF018637">
    <property type="entry name" value="TrmK"/>
    <property type="match status" value="1"/>
</dbReference>